<proteinExistence type="predicted"/>
<dbReference type="InterPro" id="IPR026983">
    <property type="entry name" value="DHC"/>
</dbReference>
<dbReference type="PANTHER" id="PTHR46532">
    <property type="entry name" value="MALE FERTILITY FACTOR KL5"/>
    <property type="match status" value="1"/>
</dbReference>
<gene>
    <name evidence="2" type="ORF">EB796_002582</name>
</gene>
<name>A0A7J7KK78_BUGNE</name>
<dbReference type="PANTHER" id="PTHR46532:SF13">
    <property type="entry name" value="CYTOPLASMIC DYNEIN 1 HEAVY CHAIN 1"/>
    <property type="match status" value="1"/>
</dbReference>
<comment type="caution">
    <text evidence="2">The sequence shown here is derived from an EMBL/GenBank/DDBJ whole genome shotgun (WGS) entry which is preliminary data.</text>
</comment>
<dbReference type="Proteomes" id="UP000593567">
    <property type="component" value="Unassembled WGS sequence"/>
</dbReference>
<dbReference type="EMBL" id="VXIV02000303">
    <property type="protein sequence ID" value="KAF6039110.1"/>
    <property type="molecule type" value="Genomic_DNA"/>
</dbReference>
<evidence type="ECO:0000313" key="2">
    <source>
        <dbReference type="EMBL" id="KAF6039110.1"/>
    </source>
</evidence>
<organism evidence="2 3">
    <name type="scientific">Bugula neritina</name>
    <name type="common">Brown bryozoan</name>
    <name type="synonym">Sertularia neritina</name>
    <dbReference type="NCBI Taxonomy" id="10212"/>
    <lineage>
        <taxon>Eukaryota</taxon>
        <taxon>Metazoa</taxon>
        <taxon>Spiralia</taxon>
        <taxon>Lophotrochozoa</taxon>
        <taxon>Bryozoa</taxon>
        <taxon>Gymnolaemata</taxon>
        <taxon>Cheilostomatida</taxon>
        <taxon>Flustrina</taxon>
        <taxon>Buguloidea</taxon>
        <taxon>Bugulidae</taxon>
        <taxon>Bugula</taxon>
    </lineage>
</organism>
<protein>
    <recommendedName>
        <fullName evidence="1">Dynein heavy chain tail domain-containing protein</fullName>
    </recommendedName>
</protein>
<dbReference type="GO" id="GO:0005858">
    <property type="term" value="C:axonemal dynein complex"/>
    <property type="evidence" value="ECO:0007669"/>
    <property type="project" value="TreeGrafter"/>
</dbReference>
<dbReference type="GO" id="GO:0045505">
    <property type="term" value="F:dynein intermediate chain binding"/>
    <property type="evidence" value="ECO:0007669"/>
    <property type="project" value="InterPro"/>
</dbReference>
<dbReference type="Pfam" id="PF08385">
    <property type="entry name" value="DHC_N1"/>
    <property type="match status" value="1"/>
</dbReference>
<feature type="domain" description="Dynein heavy chain tail" evidence="1">
    <location>
        <begin position="22"/>
        <end position="168"/>
    </location>
</feature>
<sequence length="257" mass="29704">MTEVMNASVTSRTMVDVETADKVAGAIYWARQLLIRIEEPMKVFRDTRAVSSLRDFSRICKMYNRIATALVTFETMWFQSWKSKIEMAKAGMKATLLVHHPNTKEILVNADERVVELFAEGRWMVRQGMSVPDSIHAILQQENRFKAYKDHLQLALTQFYNVVKSIPHHPGVSTLAWNSMNIDAFLHQVHSSTAKLSALVGVVNEIMAYRISSNIENIRSMFLFDYDLAFGQIWVRYFTALKVIFVILYNHRLLMSY</sequence>
<dbReference type="GO" id="GO:0007018">
    <property type="term" value="P:microtubule-based movement"/>
    <property type="evidence" value="ECO:0007669"/>
    <property type="project" value="InterPro"/>
</dbReference>
<accession>A0A7J7KK78</accession>
<evidence type="ECO:0000259" key="1">
    <source>
        <dbReference type="Pfam" id="PF08385"/>
    </source>
</evidence>
<dbReference type="InterPro" id="IPR013594">
    <property type="entry name" value="Dynein_heavy_tail"/>
</dbReference>
<dbReference type="AlphaFoldDB" id="A0A7J7KK78"/>
<reference evidence="2" key="1">
    <citation type="submission" date="2020-06" db="EMBL/GenBank/DDBJ databases">
        <title>Draft genome of Bugula neritina, a colonial animal packing powerful symbionts and potential medicines.</title>
        <authorList>
            <person name="Rayko M."/>
        </authorList>
    </citation>
    <scope>NUCLEOTIDE SEQUENCE [LARGE SCALE GENOMIC DNA]</scope>
    <source>
        <strain evidence="2">Kwan_BN1</strain>
    </source>
</reference>
<keyword evidence="3" id="KW-1185">Reference proteome</keyword>
<evidence type="ECO:0000313" key="3">
    <source>
        <dbReference type="Proteomes" id="UP000593567"/>
    </source>
</evidence>
<dbReference type="GO" id="GO:0051959">
    <property type="term" value="F:dynein light intermediate chain binding"/>
    <property type="evidence" value="ECO:0007669"/>
    <property type="project" value="InterPro"/>
</dbReference>
<dbReference type="OrthoDB" id="286107at2759"/>